<dbReference type="Pfam" id="PF02875">
    <property type="entry name" value="Mur_ligase_C"/>
    <property type="match status" value="1"/>
</dbReference>
<evidence type="ECO:0000259" key="11">
    <source>
        <dbReference type="Pfam" id="PF02875"/>
    </source>
</evidence>
<evidence type="ECO:0000256" key="2">
    <source>
        <dbReference type="ARBA" id="ARBA00013025"/>
    </source>
</evidence>
<evidence type="ECO:0000256" key="4">
    <source>
        <dbReference type="ARBA" id="ARBA00022723"/>
    </source>
</evidence>
<dbReference type="InterPro" id="IPR036565">
    <property type="entry name" value="Mur-like_cat_sf"/>
</dbReference>
<dbReference type="GO" id="GO:0004326">
    <property type="term" value="F:tetrahydrofolylpolyglutamate synthase activity"/>
    <property type="evidence" value="ECO:0007669"/>
    <property type="project" value="UniProtKB-EC"/>
</dbReference>
<dbReference type="NCBIfam" id="TIGR01499">
    <property type="entry name" value="folC"/>
    <property type="match status" value="1"/>
</dbReference>
<evidence type="ECO:0000256" key="5">
    <source>
        <dbReference type="ARBA" id="ARBA00022741"/>
    </source>
</evidence>
<reference evidence="13" key="2">
    <citation type="submission" date="2021-04" db="EMBL/GenBank/DDBJ databases">
        <authorList>
            <person name="Gilroy R."/>
        </authorList>
    </citation>
    <scope>NUCLEOTIDE SEQUENCE</scope>
    <source>
        <strain evidence="13">ChiGjej4B4-12881</strain>
    </source>
</reference>
<evidence type="ECO:0000256" key="7">
    <source>
        <dbReference type="ARBA" id="ARBA00022842"/>
    </source>
</evidence>
<evidence type="ECO:0000256" key="1">
    <source>
        <dbReference type="ARBA" id="ARBA00008276"/>
    </source>
</evidence>
<protein>
    <recommendedName>
        <fullName evidence="2">tetrahydrofolate synthase</fullName>
        <ecNumber evidence="2">6.3.2.17</ecNumber>
    </recommendedName>
    <alternativeName>
        <fullName evidence="8">Tetrahydrofolylpolyglutamate synthase</fullName>
    </alternativeName>
</protein>
<evidence type="ECO:0000313" key="13">
    <source>
        <dbReference type="EMBL" id="HIX53098.1"/>
    </source>
</evidence>
<dbReference type="PIRSF" id="PIRSF001563">
    <property type="entry name" value="Folylpolyglu_synth"/>
    <property type="match status" value="1"/>
</dbReference>
<accession>A0A9D1W6G4</accession>
<evidence type="ECO:0000256" key="10">
    <source>
        <dbReference type="PIRNR" id="PIRNR001563"/>
    </source>
</evidence>
<organism evidence="13 14">
    <name type="scientific">Candidatus Lachnoclostridium stercoripullorum</name>
    <dbReference type="NCBI Taxonomy" id="2838635"/>
    <lineage>
        <taxon>Bacteria</taxon>
        <taxon>Bacillati</taxon>
        <taxon>Bacillota</taxon>
        <taxon>Clostridia</taxon>
        <taxon>Lachnospirales</taxon>
        <taxon>Lachnospiraceae</taxon>
    </lineage>
</organism>
<sequence>MEDAREYLLRIPSFAREKHSLSQAEAFLRELDCPLPGVVIHVAGTNGKGSVCAFLSSILRASGLHVGTFTSPHLTDIRERICLDGEMIEEEAFQRCFMQVQAAVEKMERGGFPHPTFFEYLFYMAAAFFRESRPDAVILEAGMGGLRDVTNVCRPALTVLTSVSLDHMAYLGDTVEKIAAEKAGILKPGAPLVFDGNDPAAARVIREGAEQAKVPYFDVREEPLDVSWDGEYPVVTLPFADGRVSARLPFPALYQVWNSALAVRAAELLWEDGRLGGITPAAVAQGLTSARHAGRMEQVLPGVYLDGAHNRDGVRAFGEAAARIGEKEGRRVRLLFSAVSDKEYRRMAAELAEDLYPAEIIVARMESGRGLSTGELEEAFGQAGCPVRGFDSAEEALAYALASKGEDLLFCTGSLYFIGELKECLKEEEHDQF</sequence>
<dbReference type="GO" id="GO:0005524">
    <property type="term" value="F:ATP binding"/>
    <property type="evidence" value="ECO:0007669"/>
    <property type="project" value="UniProtKB-KW"/>
</dbReference>
<evidence type="ECO:0000256" key="6">
    <source>
        <dbReference type="ARBA" id="ARBA00022840"/>
    </source>
</evidence>
<dbReference type="SUPFAM" id="SSF53623">
    <property type="entry name" value="MurD-like peptide ligases, catalytic domain"/>
    <property type="match status" value="1"/>
</dbReference>
<dbReference type="Pfam" id="PF08245">
    <property type="entry name" value="Mur_ligase_M"/>
    <property type="match status" value="1"/>
</dbReference>
<evidence type="ECO:0000313" key="14">
    <source>
        <dbReference type="Proteomes" id="UP000886780"/>
    </source>
</evidence>
<dbReference type="InterPro" id="IPR001645">
    <property type="entry name" value="Folylpolyglutamate_synth"/>
</dbReference>
<dbReference type="InterPro" id="IPR018109">
    <property type="entry name" value="Folylpolyglutamate_synth_CS"/>
</dbReference>
<comment type="catalytic activity">
    <reaction evidence="9">
        <text>(6S)-5,6,7,8-tetrahydrofolyl-(gamma-L-Glu)(n) + L-glutamate + ATP = (6S)-5,6,7,8-tetrahydrofolyl-(gamma-L-Glu)(n+1) + ADP + phosphate + H(+)</text>
        <dbReference type="Rhea" id="RHEA:10580"/>
        <dbReference type="Rhea" id="RHEA-COMP:14738"/>
        <dbReference type="Rhea" id="RHEA-COMP:14740"/>
        <dbReference type="ChEBI" id="CHEBI:15378"/>
        <dbReference type="ChEBI" id="CHEBI:29985"/>
        <dbReference type="ChEBI" id="CHEBI:30616"/>
        <dbReference type="ChEBI" id="CHEBI:43474"/>
        <dbReference type="ChEBI" id="CHEBI:141005"/>
        <dbReference type="ChEBI" id="CHEBI:456216"/>
        <dbReference type="EC" id="6.3.2.17"/>
    </reaction>
</comment>
<dbReference type="AlphaFoldDB" id="A0A9D1W6G4"/>
<dbReference type="SUPFAM" id="SSF53244">
    <property type="entry name" value="MurD-like peptide ligases, peptide-binding domain"/>
    <property type="match status" value="1"/>
</dbReference>
<keyword evidence="3 10" id="KW-0436">Ligase</keyword>
<keyword evidence="5 10" id="KW-0547">Nucleotide-binding</keyword>
<dbReference type="GO" id="GO:0008841">
    <property type="term" value="F:dihydrofolate synthase activity"/>
    <property type="evidence" value="ECO:0007669"/>
    <property type="project" value="TreeGrafter"/>
</dbReference>
<dbReference type="GO" id="GO:0005829">
    <property type="term" value="C:cytosol"/>
    <property type="evidence" value="ECO:0007669"/>
    <property type="project" value="TreeGrafter"/>
</dbReference>
<evidence type="ECO:0000256" key="9">
    <source>
        <dbReference type="ARBA" id="ARBA00047493"/>
    </source>
</evidence>
<proteinExistence type="inferred from homology"/>
<dbReference type="GO" id="GO:0046872">
    <property type="term" value="F:metal ion binding"/>
    <property type="evidence" value="ECO:0007669"/>
    <property type="project" value="UniProtKB-KW"/>
</dbReference>
<dbReference type="EMBL" id="DXEU01000182">
    <property type="protein sequence ID" value="HIX53098.1"/>
    <property type="molecule type" value="Genomic_DNA"/>
</dbReference>
<evidence type="ECO:0000259" key="12">
    <source>
        <dbReference type="Pfam" id="PF08245"/>
    </source>
</evidence>
<dbReference type="InterPro" id="IPR013221">
    <property type="entry name" value="Mur_ligase_cen"/>
</dbReference>
<comment type="caution">
    <text evidence="13">The sequence shown here is derived from an EMBL/GenBank/DDBJ whole genome shotgun (WGS) entry which is preliminary data.</text>
</comment>
<dbReference type="Proteomes" id="UP000886780">
    <property type="component" value="Unassembled WGS sequence"/>
</dbReference>
<evidence type="ECO:0000256" key="8">
    <source>
        <dbReference type="ARBA" id="ARBA00030592"/>
    </source>
</evidence>
<reference evidence="13" key="1">
    <citation type="journal article" date="2021" name="PeerJ">
        <title>Extensive microbial diversity within the chicken gut microbiome revealed by metagenomics and culture.</title>
        <authorList>
            <person name="Gilroy R."/>
            <person name="Ravi A."/>
            <person name="Getino M."/>
            <person name="Pursley I."/>
            <person name="Horton D.L."/>
            <person name="Alikhan N.F."/>
            <person name="Baker D."/>
            <person name="Gharbi K."/>
            <person name="Hall N."/>
            <person name="Watson M."/>
            <person name="Adriaenssens E.M."/>
            <person name="Foster-Nyarko E."/>
            <person name="Jarju S."/>
            <person name="Secka A."/>
            <person name="Antonio M."/>
            <person name="Oren A."/>
            <person name="Chaudhuri R.R."/>
            <person name="La Ragione R."/>
            <person name="Hildebrand F."/>
            <person name="Pallen M.J."/>
        </authorList>
    </citation>
    <scope>NUCLEOTIDE SEQUENCE</scope>
    <source>
        <strain evidence="13">ChiGjej4B4-12881</strain>
    </source>
</reference>
<dbReference type="EC" id="6.3.2.17" evidence="2"/>
<dbReference type="PANTHER" id="PTHR11136:SF0">
    <property type="entry name" value="DIHYDROFOLATE SYNTHETASE-RELATED"/>
    <property type="match status" value="1"/>
</dbReference>
<dbReference type="InterPro" id="IPR036615">
    <property type="entry name" value="Mur_ligase_C_dom_sf"/>
</dbReference>
<name>A0A9D1W6G4_9FIRM</name>
<gene>
    <name evidence="13" type="ORF">IAA28_09865</name>
</gene>
<dbReference type="Gene3D" id="3.40.1190.10">
    <property type="entry name" value="Mur-like, catalytic domain"/>
    <property type="match status" value="1"/>
</dbReference>
<feature type="domain" description="Mur ligase central" evidence="12">
    <location>
        <begin position="42"/>
        <end position="265"/>
    </location>
</feature>
<keyword evidence="4" id="KW-0479">Metal-binding</keyword>
<dbReference type="PROSITE" id="PS01011">
    <property type="entry name" value="FOLYLPOLYGLU_SYNT_1"/>
    <property type="match status" value="1"/>
</dbReference>
<comment type="similarity">
    <text evidence="1 10">Belongs to the folylpolyglutamate synthase family.</text>
</comment>
<dbReference type="Gene3D" id="3.90.190.20">
    <property type="entry name" value="Mur ligase, C-terminal domain"/>
    <property type="match status" value="1"/>
</dbReference>
<evidence type="ECO:0000256" key="3">
    <source>
        <dbReference type="ARBA" id="ARBA00022598"/>
    </source>
</evidence>
<dbReference type="InterPro" id="IPR004101">
    <property type="entry name" value="Mur_ligase_C"/>
</dbReference>
<feature type="domain" description="Mur ligase C-terminal" evidence="11">
    <location>
        <begin position="294"/>
        <end position="414"/>
    </location>
</feature>
<keyword evidence="7" id="KW-0460">Magnesium</keyword>
<dbReference type="PANTHER" id="PTHR11136">
    <property type="entry name" value="FOLYLPOLYGLUTAMATE SYNTHASE-RELATED"/>
    <property type="match status" value="1"/>
</dbReference>
<keyword evidence="6 10" id="KW-0067">ATP-binding</keyword>